<gene>
    <name evidence="13" type="ORF">BIW11_04595</name>
</gene>
<dbReference type="SUPFAM" id="SSF54001">
    <property type="entry name" value="Cysteine proteinases"/>
    <property type="match status" value="1"/>
</dbReference>
<evidence type="ECO:0000256" key="9">
    <source>
        <dbReference type="ARBA" id="ARBA00023006"/>
    </source>
</evidence>
<dbReference type="InterPro" id="IPR005078">
    <property type="entry name" value="Peptidase_C54"/>
</dbReference>
<keyword evidence="9 11" id="KW-0072">Autophagy</keyword>
<evidence type="ECO:0000256" key="7">
    <source>
        <dbReference type="ARBA" id="ARBA00022807"/>
    </source>
</evidence>
<evidence type="ECO:0000256" key="11">
    <source>
        <dbReference type="RuleBase" id="RU363115"/>
    </source>
</evidence>
<feature type="domain" description="Peptidase C54 catalytic" evidence="12">
    <location>
        <begin position="12"/>
        <end position="158"/>
    </location>
</feature>
<keyword evidence="3" id="KW-0813">Transport</keyword>
<accession>A0A1V9X4Q9</accession>
<dbReference type="EC" id="3.4.22.-" evidence="11"/>
<evidence type="ECO:0000259" key="12">
    <source>
        <dbReference type="Pfam" id="PF03416"/>
    </source>
</evidence>
<dbReference type="GO" id="GO:0005737">
    <property type="term" value="C:cytoplasm"/>
    <property type="evidence" value="ECO:0007669"/>
    <property type="project" value="UniProtKB-SubCell"/>
</dbReference>
<evidence type="ECO:0000256" key="8">
    <source>
        <dbReference type="ARBA" id="ARBA00022927"/>
    </source>
</evidence>
<dbReference type="Pfam" id="PF03416">
    <property type="entry name" value="Peptidase_C54"/>
    <property type="match status" value="1"/>
</dbReference>
<dbReference type="GO" id="GO:0034727">
    <property type="term" value="P:piecemeal microautophagy of the nucleus"/>
    <property type="evidence" value="ECO:0007669"/>
    <property type="project" value="TreeGrafter"/>
</dbReference>
<dbReference type="GO" id="GO:0000045">
    <property type="term" value="P:autophagosome assembly"/>
    <property type="evidence" value="ECO:0007669"/>
    <property type="project" value="TreeGrafter"/>
</dbReference>
<comment type="catalytic activity">
    <reaction evidence="10">
        <text>[protein]-C-terminal L-amino acid-glycyl-phosphatidylethanolamide + H2O = [protein]-C-terminal L-amino acid-glycine + a 1,2-diacyl-sn-glycero-3-phosphoethanolamine</text>
        <dbReference type="Rhea" id="RHEA:67548"/>
        <dbReference type="Rhea" id="RHEA-COMP:17323"/>
        <dbReference type="Rhea" id="RHEA-COMP:17324"/>
        <dbReference type="ChEBI" id="CHEBI:15377"/>
        <dbReference type="ChEBI" id="CHEBI:64612"/>
        <dbReference type="ChEBI" id="CHEBI:172940"/>
        <dbReference type="ChEBI" id="CHEBI:172941"/>
    </reaction>
    <physiologicalReaction direction="left-to-right" evidence="10">
        <dbReference type="Rhea" id="RHEA:67549"/>
    </physiologicalReaction>
</comment>
<dbReference type="PANTHER" id="PTHR22624">
    <property type="entry name" value="CYSTEINE PROTEASE ATG4"/>
    <property type="match status" value="1"/>
</dbReference>
<dbReference type="InterPro" id="IPR038765">
    <property type="entry name" value="Papain-like_cys_pep_sf"/>
</dbReference>
<keyword evidence="5 11" id="KW-0645">Protease</keyword>
<dbReference type="GO" id="GO:0000423">
    <property type="term" value="P:mitophagy"/>
    <property type="evidence" value="ECO:0007669"/>
    <property type="project" value="TreeGrafter"/>
</dbReference>
<evidence type="ECO:0000256" key="3">
    <source>
        <dbReference type="ARBA" id="ARBA00022448"/>
    </source>
</evidence>
<comment type="similarity">
    <text evidence="2 11">Belongs to the peptidase C54 family.</text>
</comment>
<evidence type="ECO:0000256" key="10">
    <source>
        <dbReference type="ARBA" id="ARBA00029362"/>
    </source>
</evidence>
<evidence type="ECO:0000256" key="1">
    <source>
        <dbReference type="ARBA" id="ARBA00004496"/>
    </source>
</evidence>
<evidence type="ECO:0000256" key="6">
    <source>
        <dbReference type="ARBA" id="ARBA00022801"/>
    </source>
</evidence>
<evidence type="ECO:0000313" key="14">
    <source>
        <dbReference type="Proteomes" id="UP000192247"/>
    </source>
</evidence>
<name>A0A1V9X4Q9_9ACAR</name>
<dbReference type="STRING" id="418985.A0A1V9X4Q9"/>
<dbReference type="InParanoid" id="A0A1V9X4Q9"/>
<proteinExistence type="inferred from homology"/>
<evidence type="ECO:0000313" key="13">
    <source>
        <dbReference type="EMBL" id="OQR68252.1"/>
    </source>
</evidence>
<dbReference type="GO" id="GO:0015031">
    <property type="term" value="P:protein transport"/>
    <property type="evidence" value="ECO:0007669"/>
    <property type="project" value="UniProtKB-KW"/>
</dbReference>
<dbReference type="InterPro" id="IPR046792">
    <property type="entry name" value="Peptidase_C54_cat"/>
</dbReference>
<keyword evidence="14" id="KW-1185">Reference proteome</keyword>
<reference evidence="13 14" key="1">
    <citation type="journal article" date="2017" name="Gigascience">
        <title>Draft genome of the honey bee ectoparasitic mite, Tropilaelaps mercedesae, is shaped by the parasitic life history.</title>
        <authorList>
            <person name="Dong X."/>
            <person name="Armstrong S.D."/>
            <person name="Xia D."/>
            <person name="Makepeace B.L."/>
            <person name="Darby A.C."/>
            <person name="Kadowaki T."/>
        </authorList>
    </citation>
    <scope>NUCLEOTIDE SEQUENCE [LARGE SCALE GENOMIC DNA]</scope>
    <source>
        <strain evidence="13">Wuxi-XJTLU</strain>
    </source>
</reference>
<keyword evidence="8 11" id="KW-0653">Protein transport</keyword>
<dbReference type="GO" id="GO:0016485">
    <property type="term" value="P:protein processing"/>
    <property type="evidence" value="ECO:0007669"/>
    <property type="project" value="TreeGrafter"/>
</dbReference>
<dbReference type="EMBL" id="MNPL01025547">
    <property type="protein sequence ID" value="OQR68252.1"/>
    <property type="molecule type" value="Genomic_DNA"/>
</dbReference>
<keyword evidence="7" id="KW-0788">Thiol protease</keyword>
<dbReference type="PANTHER" id="PTHR22624:SF52">
    <property type="entry name" value="CYSTEINE PROTEASE"/>
    <property type="match status" value="1"/>
</dbReference>
<dbReference type="GO" id="GO:0004197">
    <property type="term" value="F:cysteine-type endopeptidase activity"/>
    <property type="evidence" value="ECO:0007669"/>
    <property type="project" value="TreeGrafter"/>
</dbReference>
<keyword evidence="6 11" id="KW-0378">Hydrolase</keyword>
<evidence type="ECO:0000256" key="5">
    <source>
        <dbReference type="ARBA" id="ARBA00022670"/>
    </source>
</evidence>
<dbReference type="GO" id="GO:0035973">
    <property type="term" value="P:aggrephagy"/>
    <property type="evidence" value="ECO:0007669"/>
    <property type="project" value="TreeGrafter"/>
</dbReference>
<sequence length="226" mass="25436">MEEAALATSSKEIFEQMAVYVAQDCTIYTQDVIDLCTSHTDIEWKSVVLLVPVRLGGETINVNYVHAIKRILADPKTNCIGIIGGKPKHSLYFIGFQANKMVFLDPHYLQNSIKMSKRNFSVSSYHCTAARKISFSKLDPSATIGFYCKTRRDFEEFSATIQDITLGRCGRPRGEYPVFVVTEGSAAITNHTDALGSSEDRVLKVRRHVITQQGTVRREFEEYVVL</sequence>
<comment type="function">
    <text evidence="11">Cysteine protease that plays a key role in autophagy by mediating both proteolytic activation and delipidation of ATG8 family proteins.</text>
</comment>
<dbReference type="GO" id="GO:0019786">
    <property type="term" value="F:protein-phosphatidylethanolamide deconjugating activity"/>
    <property type="evidence" value="ECO:0007669"/>
    <property type="project" value="InterPro"/>
</dbReference>
<dbReference type="AlphaFoldDB" id="A0A1V9X4Q9"/>
<dbReference type="OrthoDB" id="2960936at2759"/>
<comment type="subcellular location">
    <subcellularLocation>
        <location evidence="1 11">Cytoplasm</location>
    </subcellularLocation>
</comment>
<dbReference type="Proteomes" id="UP000192247">
    <property type="component" value="Unassembled WGS sequence"/>
</dbReference>
<evidence type="ECO:0000256" key="4">
    <source>
        <dbReference type="ARBA" id="ARBA00022490"/>
    </source>
</evidence>
<organism evidence="13 14">
    <name type="scientific">Tropilaelaps mercedesae</name>
    <dbReference type="NCBI Taxonomy" id="418985"/>
    <lineage>
        <taxon>Eukaryota</taxon>
        <taxon>Metazoa</taxon>
        <taxon>Ecdysozoa</taxon>
        <taxon>Arthropoda</taxon>
        <taxon>Chelicerata</taxon>
        <taxon>Arachnida</taxon>
        <taxon>Acari</taxon>
        <taxon>Parasitiformes</taxon>
        <taxon>Mesostigmata</taxon>
        <taxon>Gamasina</taxon>
        <taxon>Dermanyssoidea</taxon>
        <taxon>Laelapidae</taxon>
        <taxon>Tropilaelaps</taxon>
    </lineage>
</organism>
<protein>
    <recommendedName>
        <fullName evidence="11">Cysteine protease</fullName>
        <ecNumber evidence="11">3.4.22.-</ecNumber>
    </recommendedName>
</protein>
<comment type="caution">
    <text evidence="13">The sequence shown here is derived from an EMBL/GenBank/DDBJ whole genome shotgun (WGS) entry which is preliminary data.</text>
</comment>
<keyword evidence="4 11" id="KW-0963">Cytoplasm</keyword>
<evidence type="ECO:0000256" key="2">
    <source>
        <dbReference type="ARBA" id="ARBA00010958"/>
    </source>
</evidence>